<evidence type="ECO:0000256" key="9">
    <source>
        <dbReference type="ARBA" id="ARBA00023125"/>
    </source>
</evidence>
<evidence type="ECO:0000256" key="1">
    <source>
        <dbReference type="ARBA" id="ARBA00022515"/>
    </source>
</evidence>
<dbReference type="FunFam" id="3.40.50.300:FF:000489">
    <property type="entry name" value="Primosome assembly protein PriA"/>
    <property type="match status" value="1"/>
</dbReference>
<dbReference type="Pfam" id="PF00270">
    <property type="entry name" value="DEAD"/>
    <property type="match status" value="1"/>
</dbReference>
<dbReference type="InterPro" id="IPR001650">
    <property type="entry name" value="Helicase_C-like"/>
</dbReference>
<comment type="subunit">
    <text evidence="12">Component of the replication restart primosome.</text>
</comment>
<dbReference type="Proteomes" id="UP000823598">
    <property type="component" value="Unassembled WGS sequence"/>
</dbReference>
<dbReference type="InterPro" id="IPR041236">
    <property type="entry name" value="PriA_C"/>
</dbReference>
<dbReference type="PROSITE" id="PS51192">
    <property type="entry name" value="HELICASE_ATP_BIND_1"/>
    <property type="match status" value="1"/>
</dbReference>
<evidence type="ECO:0000256" key="4">
    <source>
        <dbReference type="ARBA" id="ARBA00022741"/>
    </source>
</evidence>
<dbReference type="SUPFAM" id="SSF52540">
    <property type="entry name" value="P-loop containing nucleoside triphosphate hydrolases"/>
    <property type="match status" value="2"/>
</dbReference>
<feature type="domain" description="Helicase C-terminal" evidence="14">
    <location>
        <begin position="562"/>
        <end position="725"/>
    </location>
</feature>
<keyword evidence="8 12" id="KW-0067">ATP-binding</keyword>
<feature type="domain" description="Helicase ATP-binding" evidence="13">
    <location>
        <begin position="296"/>
        <end position="464"/>
    </location>
</feature>
<dbReference type="PROSITE" id="PS51194">
    <property type="entry name" value="HELICASE_CTER"/>
    <property type="match status" value="1"/>
</dbReference>
<evidence type="ECO:0000256" key="10">
    <source>
        <dbReference type="ARBA" id="ARBA00023235"/>
    </source>
</evidence>
<dbReference type="GO" id="GO:0008270">
    <property type="term" value="F:zinc ion binding"/>
    <property type="evidence" value="ECO:0007669"/>
    <property type="project" value="UniProtKB-UniRule"/>
</dbReference>
<dbReference type="Pfam" id="PF17764">
    <property type="entry name" value="PriA_3primeBD"/>
    <property type="match status" value="1"/>
</dbReference>
<keyword evidence="4 12" id="KW-0547">Nucleotide-binding</keyword>
<dbReference type="Pfam" id="PF18074">
    <property type="entry name" value="PriA_C"/>
    <property type="match status" value="1"/>
</dbReference>
<keyword evidence="10 12" id="KW-0413">Isomerase</keyword>
<dbReference type="GO" id="GO:0003677">
    <property type="term" value="F:DNA binding"/>
    <property type="evidence" value="ECO:0007669"/>
    <property type="project" value="UniProtKB-UniRule"/>
</dbReference>
<dbReference type="HAMAP" id="MF_00983">
    <property type="entry name" value="PriA"/>
    <property type="match status" value="1"/>
</dbReference>
<dbReference type="CDD" id="cd18804">
    <property type="entry name" value="SF2_C_priA"/>
    <property type="match status" value="1"/>
</dbReference>
<comment type="function">
    <text evidence="12">Initiates the restart of stalled replication forks, which reloads the replicative helicase on sites other than the origin of replication. Recognizes and binds to abandoned replication forks and remodels them to uncover a helicase loading site. Promotes assembly of the primosome at these replication forks.</text>
</comment>
<evidence type="ECO:0000256" key="12">
    <source>
        <dbReference type="HAMAP-Rule" id="MF_00983"/>
    </source>
</evidence>
<dbReference type="InterPro" id="IPR041222">
    <property type="entry name" value="PriA_3primeBD"/>
</dbReference>
<feature type="binding site" evidence="12">
    <location>
        <position position="536"/>
    </location>
    <ligand>
        <name>Zn(2+)</name>
        <dbReference type="ChEBI" id="CHEBI:29105"/>
        <label>2</label>
    </ligand>
</feature>
<dbReference type="InterPro" id="IPR040498">
    <property type="entry name" value="PriA_CRR"/>
</dbReference>
<dbReference type="FunFam" id="3.40.1440.60:FF:000001">
    <property type="entry name" value="Primosomal protein N"/>
    <property type="match status" value="1"/>
</dbReference>
<dbReference type="PANTHER" id="PTHR30580">
    <property type="entry name" value="PRIMOSOMAL PROTEIN N"/>
    <property type="match status" value="1"/>
</dbReference>
<evidence type="ECO:0000259" key="14">
    <source>
        <dbReference type="PROSITE" id="PS51194"/>
    </source>
</evidence>
<protein>
    <recommendedName>
        <fullName evidence="12">Replication restart protein PriA</fullName>
    </recommendedName>
    <alternativeName>
        <fullName evidence="12">ATP-dependent DNA helicase PriA</fullName>
        <ecNumber evidence="12">5.6.2.4</ecNumber>
    </alternativeName>
    <alternativeName>
        <fullName evidence="12">DNA 3'-5' helicase PriA</fullName>
    </alternativeName>
</protein>
<dbReference type="Gene3D" id="3.40.50.300">
    <property type="entry name" value="P-loop containing nucleotide triphosphate hydrolases"/>
    <property type="match status" value="2"/>
</dbReference>
<comment type="similarity">
    <text evidence="12">Belongs to the helicase family. PriA subfamily.</text>
</comment>
<dbReference type="PANTHER" id="PTHR30580:SF0">
    <property type="entry name" value="PRIMOSOMAL PROTEIN N"/>
    <property type="match status" value="1"/>
</dbReference>
<dbReference type="GO" id="GO:0005524">
    <property type="term" value="F:ATP binding"/>
    <property type="evidence" value="ECO:0007669"/>
    <property type="project" value="UniProtKB-UniRule"/>
</dbReference>
<evidence type="ECO:0000256" key="7">
    <source>
        <dbReference type="ARBA" id="ARBA00022833"/>
    </source>
</evidence>
<evidence type="ECO:0000256" key="5">
    <source>
        <dbReference type="ARBA" id="ARBA00022801"/>
    </source>
</evidence>
<comment type="catalytic activity">
    <reaction evidence="11 12">
        <text>ATP + H2O = ADP + phosphate + H(+)</text>
        <dbReference type="Rhea" id="RHEA:13065"/>
        <dbReference type="ChEBI" id="CHEBI:15377"/>
        <dbReference type="ChEBI" id="CHEBI:15378"/>
        <dbReference type="ChEBI" id="CHEBI:30616"/>
        <dbReference type="ChEBI" id="CHEBI:43474"/>
        <dbReference type="ChEBI" id="CHEBI:456216"/>
        <dbReference type="EC" id="5.6.2.4"/>
    </reaction>
</comment>
<proteinExistence type="inferred from homology"/>
<keyword evidence="3 12" id="KW-0479">Metal-binding</keyword>
<keyword evidence="7 12" id="KW-0862">Zinc</keyword>
<evidence type="ECO:0000313" key="16">
    <source>
        <dbReference type="Proteomes" id="UP000823598"/>
    </source>
</evidence>
<evidence type="ECO:0000256" key="11">
    <source>
        <dbReference type="ARBA" id="ARBA00048988"/>
    </source>
</evidence>
<dbReference type="SMART" id="SM00490">
    <property type="entry name" value="HELICc"/>
    <property type="match status" value="1"/>
</dbReference>
<feature type="binding site" evidence="12">
    <location>
        <position position="570"/>
    </location>
    <ligand>
        <name>Zn(2+)</name>
        <dbReference type="ChEBI" id="CHEBI:29105"/>
        <label>1</label>
    </ligand>
</feature>
<name>A0A9D9NKQ1_9BACT</name>
<dbReference type="GO" id="GO:0006310">
    <property type="term" value="P:DNA recombination"/>
    <property type="evidence" value="ECO:0007669"/>
    <property type="project" value="InterPro"/>
</dbReference>
<evidence type="ECO:0000256" key="8">
    <source>
        <dbReference type="ARBA" id="ARBA00022840"/>
    </source>
</evidence>
<dbReference type="GO" id="GO:0006302">
    <property type="term" value="P:double-strand break repair"/>
    <property type="evidence" value="ECO:0007669"/>
    <property type="project" value="InterPro"/>
</dbReference>
<dbReference type="GO" id="GO:0006269">
    <property type="term" value="P:DNA replication, synthesis of primer"/>
    <property type="evidence" value="ECO:0007669"/>
    <property type="project" value="UniProtKB-KW"/>
</dbReference>
<dbReference type="InterPro" id="IPR027417">
    <property type="entry name" value="P-loop_NTPase"/>
</dbReference>
<feature type="binding site" evidence="12">
    <location>
        <position position="567"/>
    </location>
    <ligand>
        <name>Zn(2+)</name>
        <dbReference type="ChEBI" id="CHEBI:29105"/>
        <label>1</label>
    </ligand>
</feature>
<dbReference type="InterPro" id="IPR011545">
    <property type="entry name" value="DEAD/DEAH_box_helicase_dom"/>
</dbReference>
<dbReference type="InterPro" id="IPR042115">
    <property type="entry name" value="PriA_3primeBD_sf"/>
</dbReference>
<dbReference type="Pfam" id="PF18319">
    <property type="entry name" value="Zn_ribbon_PriA"/>
    <property type="match status" value="1"/>
</dbReference>
<dbReference type="GO" id="GO:0043138">
    <property type="term" value="F:3'-5' DNA helicase activity"/>
    <property type="evidence" value="ECO:0007669"/>
    <property type="project" value="UniProtKB-EC"/>
</dbReference>
<keyword evidence="6 12" id="KW-0347">Helicase</keyword>
<evidence type="ECO:0000259" key="13">
    <source>
        <dbReference type="PROSITE" id="PS51192"/>
    </source>
</evidence>
<organism evidence="15 16">
    <name type="scientific">Candidatus Limisoma faecipullorum</name>
    <dbReference type="NCBI Taxonomy" id="2840854"/>
    <lineage>
        <taxon>Bacteria</taxon>
        <taxon>Pseudomonadati</taxon>
        <taxon>Bacteroidota</taxon>
        <taxon>Bacteroidia</taxon>
        <taxon>Bacteroidales</taxon>
        <taxon>Candidatus Limisoma</taxon>
    </lineage>
</organism>
<evidence type="ECO:0000313" key="15">
    <source>
        <dbReference type="EMBL" id="MBO8476673.1"/>
    </source>
</evidence>
<sequence>MRYAEVILPLPLYSTFTYGIPDCLKNSVQIGCRVLVPFGKKKIYTGIISLLHNNRPGDFEVKDIISILDNYPILRHPQLKFWEWIANYYLCSIGDVYKAAVPAGMKVESETFVSANTEFVDTDNSMKEREKIIYNLLLTKDKLSPSEISKATGFKNVESTVTSMIENEALYITEKIIDNYRPKTEVFVKLKAERGDNNTVKSFFDKVKTAKKQEAMLLAYLELSKWLGSDELLEVSKQQLKDKADGSTPILNAMVEKGIFHLYKKEINRFKLSDRIKKEAPKNLTDIQEKTYQEISHQFENKSIVLLHGVTSSGKTEIYTRLIQNELDNRRQVLYLVPEIALTTQLTQRLQKVFGDRLLIYHSKFSDNERVDIWKKLLHTTDPYIIIGVRSSIFLPFNKLGLIIVDEEHETSYKQQDPAPRYNARDAALVLASMHKAKTLLGSATPSISSYYYAKTGKYGLVELLTRHEGIEMPEVKTIDTIKARKKKEMRGVFSQELLEECNKAIERGEQVILFQNRRGFSPMVRCKECAWTPKCRDCDVTLTYHKRQNQLVCHYCGYTLPLPDICPACGQPTIEIIGYGTERIEDEIENYFPNAKVARMDLDTTRSKSSYENLIDDFSSHKTQVLVGTQMVTKGLDFDGVSIVGILNADNMINFPDFRSHERAFNMMEQVAGRAGRKHKRGTVYIQTSEPTHPIIKYVTNHDYKNYFNEELDQRRKFNYPPFTRIINIYIKHRNDDSLTEISVRFSNMLRQVFGKRVLGPEAPSIARIQQYYIRQITLKMETAASMPKVKQILRSIYEQSLDDPRMKQAVIYYDVDPM</sequence>
<gene>
    <name evidence="12 15" type="primary">priA</name>
    <name evidence="15" type="ORF">IAB88_06740</name>
</gene>
<dbReference type="Gene3D" id="3.40.1440.60">
    <property type="entry name" value="PriA, 3(prime) DNA-binding domain"/>
    <property type="match status" value="1"/>
</dbReference>
<dbReference type="GO" id="GO:0016787">
    <property type="term" value="F:hydrolase activity"/>
    <property type="evidence" value="ECO:0007669"/>
    <property type="project" value="UniProtKB-KW"/>
</dbReference>
<dbReference type="GO" id="GO:0006270">
    <property type="term" value="P:DNA replication initiation"/>
    <property type="evidence" value="ECO:0007669"/>
    <property type="project" value="TreeGrafter"/>
</dbReference>
<keyword evidence="5 12" id="KW-0378">Hydrolase</keyword>
<comment type="caution">
    <text evidence="15">The sequence shown here is derived from an EMBL/GenBank/DDBJ whole genome shotgun (WGS) entry which is preliminary data.</text>
</comment>
<dbReference type="InterPro" id="IPR014001">
    <property type="entry name" value="Helicase_ATP-bd"/>
</dbReference>
<dbReference type="NCBIfam" id="TIGR00595">
    <property type="entry name" value="priA"/>
    <property type="match status" value="1"/>
</dbReference>
<dbReference type="Pfam" id="PF00271">
    <property type="entry name" value="Helicase_C"/>
    <property type="match status" value="1"/>
</dbReference>
<evidence type="ECO:0000256" key="6">
    <source>
        <dbReference type="ARBA" id="ARBA00022806"/>
    </source>
</evidence>
<reference evidence="15" key="1">
    <citation type="submission" date="2020-10" db="EMBL/GenBank/DDBJ databases">
        <authorList>
            <person name="Gilroy R."/>
        </authorList>
    </citation>
    <scope>NUCLEOTIDE SEQUENCE</scope>
    <source>
        <strain evidence="15">6919</strain>
    </source>
</reference>
<dbReference type="CDD" id="cd17929">
    <property type="entry name" value="DEXHc_priA"/>
    <property type="match status" value="1"/>
</dbReference>
<evidence type="ECO:0000256" key="3">
    <source>
        <dbReference type="ARBA" id="ARBA00022723"/>
    </source>
</evidence>
<feature type="binding site" evidence="12">
    <location>
        <position position="554"/>
    </location>
    <ligand>
        <name>Zn(2+)</name>
        <dbReference type="ChEBI" id="CHEBI:29105"/>
        <label>2</label>
    </ligand>
</feature>
<reference evidence="15" key="2">
    <citation type="journal article" date="2021" name="PeerJ">
        <title>Extensive microbial diversity within the chicken gut microbiome revealed by metagenomics and culture.</title>
        <authorList>
            <person name="Gilroy R."/>
            <person name="Ravi A."/>
            <person name="Getino M."/>
            <person name="Pursley I."/>
            <person name="Horton D.L."/>
            <person name="Alikhan N.F."/>
            <person name="Baker D."/>
            <person name="Gharbi K."/>
            <person name="Hall N."/>
            <person name="Watson M."/>
            <person name="Adriaenssens E.M."/>
            <person name="Foster-Nyarko E."/>
            <person name="Jarju S."/>
            <person name="Secka A."/>
            <person name="Antonio M."/>
            <person name="Oren A."/>
            <person name="Chaudhuri R.R."/>
            <person name="La Ragione R."/>
            <person name="Hildebrand F."/>
            <person name="Pallen M.J."/>
        </authorList>
    </citation>
    <scope>NUCLEOTIDE SEQUENCE</scope>
    <source>
        <strain evidence="15">6919</strain>
    </source>
</reference>
<dbReference type="EMBL" id="JADIMC010000076">
    <property type="protein sequence ID" value="MBO8476673.1"/>
    <property type="molecule type" value="Genomic_DNA"/>
</dbReference>
<dbReference type="EC" id="5.6.2.4" evidence="12"/>
<keyword evidence="2 12" id="KW-0235">DNA replication</keyword>
<keyword evidence="1 12" id="KW-0639">Primosome</keyword>
<feature type="binding site" evidence="12">
    <location>
        <position position="557"/>
    </location>
    <ligand>
        <name>Zn(2+)</name>
        <dbReference type="ChEBI" id="CHEBI:29105"/>
        <label>2</label>
    </ligand>
</feature>
<evidence type="ECO:0000256" key="2">
    <source>
        <dbReference type="ARBA" id="ARBA00022705"/>
    </source>
</evidence>
<accession>A0A9D9NKQ1</accession>
<dbReference type="InterPro" id="IPR005259">
    <property type="entry name" value="PriA"/>
</dbReference>
<keyword evidence="9 12" id="KW-0238">DNA-binding</keyword>
<dbReference type="SMART" id="SM00487">
    <property type="entry name" value="DEXDc"/>
    <property type="match status" value="1"/>
</dbReference>
<comment type="cofactor">
    <cofactor evidence="12">
        <name>Zn(2+)</name>
        <dbReference type="ChEBI" id="CHEBI:29105"/>
    </cofactor>
    <text evidence="12">Binds 2 zinc ions per subunit.</text>
</comment>
<dbReference type="AlphaFoldDB" id="A0A9D9NKQ1"/>
<feature type="binding site" evidence="12">
    <location>
        <position position="539"/>
    </location>
    <ligand>
        <name>Zn(2+)</name>
        <dbReference type="ChEBI" id="CHEBI:29105"/>
        <label>2</label>
    </ligand>
</feature>
<dbReference type="GO" id="GO:1990077">
    <property type="term" value="C:primosome complex"/>
    <property type="evidence" value="ECO:0007669"/>
    <property type="project" value="UniProtKB-UniRule"/>
</dbReference>
<comment type="catalytic activity">
    <reaction evidence="12">
        <text>Couples ATP hydrolysis with the unwinding of duplex DNA by translocating in the 3'-5' direction.</text>
        <dbReference type="EC" id="5.6.2.4"/>
    </reaction>
</comment>
<feature type="binding site" evidence="12">
    <location>
        <position position="530"/>
    </location>
    <ligand>
        <name>Zn(2+)</name>
        <dbReference type="ChEBI" id="CHEBI:29105"/>
        <label>1</label>
    </ligand>
</feature>
<feature type="binding site" evidence="12">
    <location>
        <position position="527"/>
    </location>
    <ligand>
        <name>Zn(2+)</name>
        <dbReference type="ChEBI" id="CHEBI:29105"/>
        <label>1</label>
    </ligand>
</feature>